<feature type="domain" description="Tyrosine specific protein phosphatases" evidence="1">
    <location>
        <begin position="119"/>
        <end position="184"/>
    </location>
</feature>
<sequence>MHNAWRREWTPEDYRLDKAWKNLSMRSSLELWPCDMVEVFRSDRFRFFLGSLASALKFQEKCPDLHMVFTMNAEDQPSDGEPPDWAVFFKERNVLNFRFGGYDKTNVKPGSPEWLQKKTEFLGIWTDVVGKLHAHAPSSPRPVNVLFHCFGGVNRSTAALVAALVSLSMTIEQAVEYVLKARSGQQCWWNRDYFLPALLEFEAIHLPHVSPMEAEDGGLEEQA</sequence>
<name>A0A812V5Q0_9DINO</name>
<evidence type="ECO:0000313" key="2">
    <source>
        <dbReference type="EMBL" id="CAE7598596.1"/>
    </source>
</evidence>
<dbReference type="Proteomes" id="UP000604046">
    <property type="component" value="Unassembled WGS sequence"/>
</dbReference>
<protein>
    <recommendedName>
        <fullName evidence="1">Tyrosine specific protein phosphatases domain-containing protein</fullName>
    </recommendedName>
</protein>
<comment type="caution">
    <text evidence="2">The sequence shown here is derived from an EMBL/GenBank/DDBJ whole genome shotgun (WGS) entry which is preliminary data.</text>
</comment>
<dbReference type="PROSITE" id="PS50056">
    <property type="entry name" value="TYR_PHOSPHATASE_2"/>
    <property type="match status" value="1"/>
</dbReference>
<dbReference type="AlphaFoldDB" id="A0A812V5Q0"/>
<dbReference type="Gene3D" id="3.90.190.10">
    <property type="entry name" value="Protein tyrosine phosphatase superfamily"/>
    <property type="match status" value="1"/>
</dbReference>
<evidence type="ECO:0000313" key="3">
    <source>
        <dbReference type="Proteomes" id="UP000604046"/>
    </source>
</evidence>
<dbReference type="InterPro" id="IPR016130">
    <property type="entry name" value="Tyr_Pase_AS"/>
</dbReference>
<accession>A0A812V5Q0</accession>
<dbReference type="InterPro" id="IPR029021">
    <property type="entry name" value="Prot-tyrosine_phosphatase-like"/>
</dbReference>
<dbReference type="SUPFAM" id="SSF52799">
    <property type="entry name" value="(Phosphotyrosine protein) phosphatases II"/>
    <property type="match status" value="1"/>
</dbReference>
<dbReference type="PROSITE" id="PS00383">
    <property type="entry name" value="TYR_PHOSPHATASE_1"/>
    <property type="match status" value="1"/>
</dbReference>
<dbReference type="InterPro" id="IPR000387">
    <property type="entry name" value="Tyr_Pase_dom"/>
</dbReference>
<gene>
    <name evidence="2" type="ORF">SNAT2548_LOCUS34063</name>
</gene>
<dbReference type="OrthoDB" id="407160at2759"/>
<dbReference type="EMBL" id="CAJNDS010002790">
    <property type="protein sequence ID" value="CAE7598596.1"/>
    <property type="molecule type" value="Genomic_DNA"/>
</dbReference>
<reference evidence="2" key="1">
    <citation type="submission" date="2021-02" db="EMBL/GenBank/DDBJ databases">
        <authorList>
            <person name="Dougan E. K."/>
            <person name="Rhodes N."/>
            <person name="Thang M."/>
            <person name="Chan C."/>
        </authorList>
    </citation>
    <scope>NUCLEOTIDE SEQUENCE</scope>
</reference>
<organism evidence="2 3">
    <name type="scientific">Symbiodinium natans</name>
    <dbReference type="NCBI Taxonomy" id="878477"/>
    <lineage>
        <taxon>Eukaryota</taxon>
        <taxon>Sar</taxon>
        <taxon>Alveolata</taxon>
        <taxon>Dinophyceae</taxon>
        <taxon>Suessiales</taxon>
        <taxon>Symbiodiniaceae</taxon>
        <taxon>Symbiodinium</taxon>
    </lineage>
</organism>
<proteinExistence type="predicted"/>
<evidence type="ECO:0000259" key="1">
    <source>
        <dbReference type="PROSITE" id="PS50056"/>
    </source>
</evidence>
<keyword evidence="3" id="KW-1185">Reference proteome</keyword>